<protein>
    <submittedName>
        <fullName evidence="1">Uncharacterized protein</fullName>
    </submittedName>
</protein>
<dbReference type="Proteomes" id="UP000186955">
    <property type="component" value="Unassembled WGS sequence"/>
</dbReference>
<comment type="caution">
    <text evidence="1">The sequence shown here is derived from an EMBL/GenBank/DDBJ whole genome shotgun (WGS) entry which is preliminary data.</text>
</comment>
<evidence type="ECO:0000313" key="1">
    <source>
        <dbReference type="EMBL" id="OKO93719.1"/>
    </source>
</evidence>
<dbReference type="EMBL" id="MNBE01000723">
    <property type="protein sequence ID" value="OKO93719.1"/>
    <property type="molecule type" value="Genomic_DNA"/>
</dbReference>
<keyword evidence="2" id="KW-1185">Reference proteome</keyword>
<reference evidence="1 2" key="1">
    <citation type="submission" date="2016-10" db="EMBL/GenBank/DDBJ databases">
        <title>Genome sequence of the ascomycete fungus Penicillium subrubescens.</title>
        <authorList>
            <person name="De Vries R.P."/>
            <person name="Peng M."/>
            <person name="Dilokpimol A."/>
            <person name="Hilden K."/>
            <person name="Makela M.R."/>
            <person name="Grigoriev I."/>
            <person name="Riley R."/>
            <person name="Granchi Z."/>
        </authorList>
    </citation>
    <scope>NUCLEOTIDE SEQUENCE [LARGE SCALE GENOMIC DNA]</scope>
    <source>
        <strain evidence="1 2">CBS 132785</strain>
    </source>
</reference>
<sequence>MDKAIAAVLNLDYRLIPLSFRPVPFWDEGLNGRFTKATKENMVSSFWAISCDVSQGTEHRTRLKVSVVRK</sequence>
<gene>
    <name evidence="1" type="ORF">PENSUB_11998</name>
</gene>
<dbReference type="AlphaFoldDB" id="A0A1Q5T0C1"/>
<name>A0A1Q5T0C1_9EURO</name>
<proteinExistence type="predicted"/>
<evidence type="ECO:0000313" key="2">
    <source>
        <dbReference type="Proteomes" id="UP000186955"/>
    </source>
</evidence>
<organism evidence="1 2">
    <name type="scientific">Penicillium subrubescens</name>
    <dbReference type="NCBI Taxonomy" id="1316194"/>
    <lineage>
        <taxon>Eukaryota</taxon>
        <taxon>Fungi</taxon>
        <taxon>Dikarya</taxon>
        <taxon>Ascomycota</taxon>
        <taxon>Pezizomycotina</taxon>
        <taxon>Eurotiomycetes</taxon>
        <taxon>Eurotiomycetidae</taxon>
        <taxon>Eurotiales</taxon>
        <taxon>Aspergillaceae</taxon>
        <taxon>Penicillium</taxon>
    </lineage>
</organism>
<accession>A0A1Q5T0C1</accession>